<evidence type="ECO:0000256" key="1">
    <source>
        <dbReference type="ARBA" id="ARBA00012486"/>
    </source>
</evidence>
<reference evidence="7" key="1">
    <citation type="submission" date="2021-01" db="EMBL/GenBank/DDBJ databases">
        <authorList>
            <consortium name="Genoscope - CEA"/>
            <person name="William W."/>
        </authorList>
    </citation>
    <scope>NUCLEOTIDE SEQUENCE</scope>
</reference>
<dbReference type="SMART" id="SM00212">
    <property type="entry name" value="UBCc"/>
    <property type="match status" value="1"/>
</dbReference>
<evidence type="ECO:0000313" key="8">
    <source>
        <dbReference type="Proteomes" id="UP000688137"/>
    </source>
</evidence>
<dbReference type="GO" id="GO:0005524">
    <property type="term" value="F:ATP binding"/>
    <property type="evidence" value="ECO:0007669"/>
    <property type="project" value="UniProtKB-KW"/>
</dbReference>
<dbReference type="FunFam" id="3.10.110.10:FF:000060">
    <property type="entry name" value="Ubiquitin conjugating enzyme (UbcB)"/>
    <property type="match status" value="1"/>
</dbReference>
<feature type="domain" description="UBC core" evidence="6">
    <location>
        <begin position="2"/>
        <end position="150"/>
    </location>
</feature>
<dbReference type="Proteomes" id="UP000688137">
    <property type="component" value="Unassembled WGS sequence"/>
</dbReference>
<dbReference type="PROSITE" id="PS50127">
    <property type="entry name" value="UBC_2"/>
    <property type="match status" value="1"/>
</dbReference>
<evidence type="ECO:0000313" key="7">
    <source>
        <dbReference type="EMBL" id="CAD8103502.1"/>
    </source>
</evidence>
<name>A0A8S1PK32_PARPR</name>
<evidence type="ECO:0000256" key="5">
    <source>
        <dbReference type="ARBA" id="ARBA00022840"/>
    </source>
</evidence>
<dbReference type="InterPro" id="IPR050113">
    <property type="entry name" value="Ub_conjugating_enzyme"/>
</dbReference>
<protein>
    <recommendedName>
        <fullName evidence="1">E2 ubiquitin-conjugating enzyme</fullName>
        <ecNumber evidence="1">2.3.2.23</ecNumber>
    </recommendedName>
</protein>
<evidence type="ECO:0000256" key="4">
    <source>
        <dbReference type="ARBA" id="ARBA00022786"/>
    </source>
</evidence>
<organism evidence="7 8">
    <name type="scientific">Paramecium primaurelia</name>
    <dbReference type="NCBI Taxonomy" id="5886"/>
    <lineage>
        <taxon>Eukaryota</taxon>
        <taxon>Sar</taxon>
        <taxon>Alveolata</taxon>
        <taxon>Ciliophora</taxon>
        <taxon>Intramacronucleata</taxon>
        <taxon>Oligohymenophorea</taxon>
        <taxon>Peniculida</taxon>
        <taxon>Parameciidae</taxon>
        <taxon>Paramecium</taxon>
    </lineage>
</organism>
<dbReference type="PANTHER" id="PTHR24067">
    <property type="entry name" value="UBIQUITIN-CONJUGATING ENZYME E2"/>
    <property type="match status" value="1"/>
</dbReference>
<keyword evidence="8" id="KW-1185">Reference proteome</keyword>
<evidence type="ECO:0000256" key="2">
    <source>
        <dbReference type="ARBA" id="ARBA00022679"/>
    </source>
</evidence>
<gene>
    <name evidence="7" type="ORF">PPRIM_AZ9-3.1.T1210080</name>
</gene>
<sequence>MNSTSRIQKELQSLQDEPLNGFLINILDHNNLFYWKIQFSGPQGSPYEGGIFNLDIQFPEDYPLKPPKILFLTSIYHLNIDYNTGQICLEILRYNWSPNLTIRNLLLSILALLYDPNPNSPLLDDVNTVFKNEKQLYLQKAKEWTKKYAK</sequence>
<keyword evidence="2" id="KW-0808">Transferase</keyword>
<keyword evidence="5" id="KW-0067">ATP-binding</keyword>
<dbReference type="AlphaFoldDB" id="A0A8S1PK32"/>
<proteinExistence type="predicted"/>
<evidence type="ECO:0000259" key="6">
    <source>
        <dbReference type="PROSITE" id="PS50127"/>
    </source>
</evidence>
<dbReference type="OMA" id="GPLEDDM"/>
<accession>A0A8S1PK32</accession>
<dbReference type="GO" id="GO:0061631">
    <property type="term" value="F:ubiquitin conjugating enzyme activity"/>
    <property type="evidence" value="ECO:0007669"/>
    <property type="project" value="UniProtKB-EC"/>
</dbReference>
<keyword evidence="4" id="KW-0833">Ubl conjugation pathway</keyword>
<dbReference type="Pfam" id="PF00179">
    <property type="entry name" value="UQ_con"/>
    <property type="match status" value="1"/>
</dbReference>
<dbReference type="InterPro" id="IPR000608">
    <property type="entry name" value="UBC"/>
</dbReference>
<keyword evidence="3" id="KW-0547">Nucleotide-binding</keyword>
<dbReference type="EMBL" id="CAJJDM010000124">
    <property type="protein sequence ID" value="CAD8103502.1"/>
    <property type="molecule type" value="Genomic_DNA"/>
</dbReference>
<comment type="caution">
    <text evidence="7">The sequence shown here is derived from an EMBL/GenBank/DDBJ whole genome shotgun (WGS) entry which is preliminary data.</text>
</comment>
<dbReference type="EC" id="2.3.2.23" evidence="1"/>
<evidence type="ECO:0000256" key="3">
    <source>
        <dbReference type="ARBA" id="ARBA00022741"/>
    </source>
</evidence>